<accession>A0A6U0SEZ5</accession>
<organism evidence="3">
    <name type="scientific">Eucampia antarctica</name>
    <dbReference type="NCBI Taxonomy" id="49252"/>
    <lineage>
        <taxon>Eukaryota</taxon>
        <taxon>Sar</taxon>
        <taxon>Stramenopiles</taxon>
        <taxon>Ochrophyta</taxon>
        <taxon>Bacillariophyta</taxon>
        <taxon>Mediophyceae</taxon>
        <taxon>Biddulphiophycidae</taxon>
        <taxon>Hemiaulales</taxon>
        <taxon>Hemiaulaceae</taxon>
        <taxon>Eucampia</taxon>
    </lineage>
</organism>
<dbReference type="EMBL" id="HBHI01018899">
    <property type="protein sequence ID" value="CAD9681118.1"/>
    <property type="molecule type" value="Transcribed_RNA"/>
</dbReference>
<reference evidence="3" key="1">
    <citation type="submission" date="2021-01" db="EMBL/GenBank/DDBJ databases">
        <authorList>
            <person name="Corre E."/>
            <person name="Pelletier E."/>
            <person name="Niang G."/>
            <person name="Scheremetjew M."/>
            <person name="Finn R."/>
            <person name="Kale V."/>
            <person name="Holt S."/>
            <person name="Cochrane G."/>
            <person name="Meng A."/>
            <person name="Brown T."/>
            <person name="Cohen L."/>
        </authorList>
    </citation>
    <scope>NUCLEOTIDE SEQUENCE</scope>
    <source>
        <strain evidence="3">CCMP1452</strain>
    </source>
</reference>
<keyword evidence="1" id="KW-1133">Transmembrane helix</keyword>
<protein>
    <submittedName>
        <fullName evidence="3">Uncharacterized protein</fullName>
    </submittedName>
</protein>
<evidence type="ECO:0000256" key="1">
    <source>
        <dbReference type="SAM" id="Phobius"/>
    </source>
</evidence>
<name>A0A6U0SEZ5_9STRA</name>
<evidence type="ECO:0000313" key="2">
    <source>
        <dbReference type="EMBL" id="CAD9681114.1"/>
    </source>
</evidence>
<gene>
    <name evidence="2" type="ORF">EANT1437_LOCUS9697</name>
    <name evidence="3" type="ORF">EANT1437_LOCUS9698</name>
</gene>
<dbReference type="AlphaFoldDB" id="A0A6U0SEZ5"/>
<keyword evidence="1" id="KW-0472">Membrane</keyword>
<proteinExistence type="predicted"/>
<keyword evidence="1" id="KW-0812">Transmembrane</keyword>
<evidence type="ECO:0000313" key="3">
    <source>
        <dbReference type="EMBL" id="CAD9681118.1"/>
    </source>
</evidence>
<feature type="transmembrane region" description="Helical" evidence="1">
    <location>
        <begin position="12"/>
        <end position="32"/>
    </location>
</feature>
<dbReference type="EMBL" id="HBHI01018897">
    <property type="protein sequence ID" value="CAD9681114.1"/>
    <property type="molecule type" value="Transcribed_RNA"/>
</dbReference>
<sequence>MKRKMSRLTPSSLFIVSLLPCYYYCCCLWMMMVPEGNAFVMSSHLSYSTLSREEGGGGLLSRHTYYQKMTLSLEEEQEQTEMQQCIQSLSLEEADETRRELVANLFASKLN</sequence>